<dbReference type="EMBL" id="CP001344">
    <property type="protein sequence ID" value="ACL46230.1"/>
    <property type="molecule type" value="Genomic_DNA"/>
</dbReference>
<dbReference type="KEGG" id="cyn:Cyan7425_3913"/>
<name>B8HUM8_CYAP4</name>
<gene>
    <name evidence="1" type="ordered locus">Cyan7425_3913</name>
</gene>
<evidence type="ECO:0000313" key="1">
    <source>
        <dbReference type="EMBL" id="ACL46230.1"/>
    </source>
</evidence>
<accession>B8HUM8</accession>
<dbReference type="AlphaFoldDB" id="B8HUM8"/>
<dbReference type="HOGENOM" id="CLU_2449689_0_0_3"/>
<protein>
    <submittedName>
        <fullName evidence="1">Uncharacterized protein</fullName>
    </submittedName>
</protein>
<proteinExistence type="predicted"/>
<sequence>MQKVMVLAIGSAIVVATGASLFSFKLVQAQSSIQNLNQRFPNNDPVPVVSSRLTTGDRFAVVNVNGTLARGYGVTTARANASKRERIRV</sequence>
<organism evidence="1">
    <name type="scientific">Cyanothece sp. (strain PCC 7425 / ATCC 29141)</name>
    <dbReference type="NCBI Taxonomy" id="395961"/>
    <lineage>
        <taxon>Bacteria</taxon>
        <taxon>Bacillati</taxon>
        <taxon>Cyanobacteriota</taxon>
        <taxon>Cyanophyceae</taxon>
        <taxon>Gomontiellales</taxon>
        <taxon>Cyanothecaceae</taxon>
        <taxon>Cyanothece</taxon>
    </lineage>
</organism>
<reference evidence="1" key="1">
    <citation type="submission" date="2009-01" db="EMBL/GenBank/DDBJ databases">
        <title>Complete sequence of chromosome Cyanothece sp. PCC 7425.</title>
        <authorList>
            <consortium name="US DOE Joint Genome Institute"/>
            <person name="Lucas S."/>
            <person name="Copeland A."/>
            <person name="Lapidus A."/>
            <person name="Glavina del Rio T."/>
            <person name="Dalin E."/>
            <person name="Tice H."/>
            <person name="Bruce D."/>
            <person name="Goodwin L."/>
            <person name="Pitluck S."/>
            <person name="Sims D."/>
            <person name="Meineke L."/>
            <person name="Brettin T."/>
            <person name="Detter J.C."/>
            <person name="Han C."/>
            <person name="Larimer F."/>
            <person name="Land M."/>
            <person name="Hauser L."/>
            <person name="Kyrpides N."/>
            <person name="Ovchinnikova G."/>
            <person name="Liberton M."/>
            <person name="Stoeckel J."/>
            <person name="Banerjee A."/>
            <person name="Singh A."/>
            <person name="Page L."/>
            <person name="Sato H."/>
            <person name="Zhao L."/>
            <person name="Sherman L."/>
            <person name="Pakrasi H."/>
            <person name="Richardson P."/>
        </authorList>
    </citation>
    <scope>NUCLEOTIDE SEQUENCE</scope>
    <source>
        <strain evidence="1">PCC 7425</strain>
    </source>
</reference>